<evidence type="ECO:0000256" key="3">
    <source>
        <dbReference type="ARBA" id="ARBA00022519"/>
    </source>
</evidence>
<evidence type="ECO:0000313" key="10">
    <source>
        <dbReference type="Proteomes" id="UP001060919"/>
    </source>
</evidence>
<dbReference type="Pfam" id="PF02698">
    <property type="entry name" value="DUF218"/>
    <property type="match status" value="1"/>
</dbReference>
<dbReference type="EMBL" id="AP026867">
    <property type="protein sequence ID" value="BDS13235.1"/>
    <property type="molecule type" value="Genomic_DNA"/>
</dbReference>
<dbReference type="InterPro" id="IPR051599">
    <property type="entry name" value="Cell_Envelope_Assoc"/>
</dbReference>
<keyword evidence="3" id="KW-0997">Cell inner membrane</keyword>
<keyword evidence="4" id="KW-0812">Transmembrane</keyword>
<comment type="subcellular location">
    <subcellularLocation>
        <location evidence="1">Cell inner membrane</location>
        <topology evidence="1">Single-pass membrane protein</topology>
    </subcellularLocation>
</comment>
<dbReference type="AlphaFoldDB" id="A0A915YHE6"/>
<dbReference type="KEGG" id="aup:AsAng_0039650"/>
<reference evidence="9" key="1">
    <citation type="submission" date="2022-09" db="EMBL/GenBank/DDBJ databases">
        <title>Aureispira anguillicida sp. nov., isolated from Leptocephalus of Japanese eel Anguilla japonica.</title>
        <authorList>
            <person name="Yuasa K."/>
            <person name="Mekata T."/>
            <person name="Ikunari K."/>
        </authorList>
    </citation>
    <scope>NUCLEOTIDE SEQUENCE</scope>
    <source>
        <strain evidence="9">EL160426</strain>
    </source>
</reference>
<gene>
    <name evidence="9" type="ORF">AsAng_0039650</name>
</gene>
<protein>
    <submittedName>
        <fullName evidence="9">YdcF family protein</fullName>
    </submittedName>
</protein>
<keyword evidence="10" id="KW-1185">Reference proteome</keyword>
<keyword evidence="6" id="KW-0472">Membrane</keyword>
<accession>A0A915YHE6</accession>
<evidence type="ECO:0000256" key="7">
    <source>
        <dbReference type="ARBA" id="ARBA00037355"/>
    </source>
</evidence>
<evidence type="ECO:0000256" key="6">
    <source>
        <dbReference type="ARBA" id="ARBA00023136"/>
    </source>
</evidence>
<dbReference type="RefSeq" id="WP_264788523.1">
    <property type="nucleotide sequence ID" value="NZ_AP026867.1"/>
</dbReference>
<dbReference type="CDD" id="cd06259">
    <property type="entry name" value="YdcF-like"/>
    <property type="match status" value="1"/>
</dbReference>
<dbReference type="GO" id="GO:0005886">
    <property type="term" value="C:plasma membrane"/>
    <property type="evidence" value="ECO:0007669"/>
    <property type="project" value="UniProtKB-SubCell"/>
</dbReference>
<evidence type="ECO:0000313" key="9">
    <source>
        <dbReference type="EMBL" id="BDS13235.1"/>
    </source>
</evidence>
<organism evidence="9 10">
    <name type="scientific">Aureispira anguillae</name>
    <dbReference type="NCBI Taxonomy" id="2864201"/>
    <lineage>
        <taxon>Bacteria</taxon>
        <taxon>Pseudomonadati</taxon>
        <taxon>Bacteroidota</taxon>
        <taxon>Saprospiria</taxon>
        <taxon>Saprospirales</taxon>
        <taxon>Saprospiraceae</taxon>
        <taxon>Aureispira</taxon>
    </lineage>
</organism>
<keyword evidence="5" id="KW-1133">Transmembrane helix</keyword>
<dbReference type="PANTHER" id="PTHR30336">
    <property type="entry name" value="INNER MEMBRANE PROTEIN, PROBABLE PERMEASE"/>
    <property type="match status" value="1"/>
</dbReference>
<proteinExistence type="predicted"/>
<keyword evidence="2" id="KW-1003">Cell membrane</keyword>
<evidence type="ECO:0000256" key="2">
    <source>
        <dbReference type="ARBA" id="ARBA00022475"/>
    </source>
</evidence>
<evidence type="ECO:0000259" key="8">
    <source>
        <dbReference type="Pfam" id="PF02698"/>
    </source>
</evidence>
<dbReference type="Proteomes" id="UP001060919">
    <property type="component" value="Chromosome"/>
</dbReference>
<name>A0A915YHE6_9BACT</name>
<dbReference type="InterPro" id="IPR003848">
    <property type="entry name" value="DUF218"/>
</dbReference>
<comment type="function">
    <text evidence="7">Participates in the barrier function of the cell envelope.</text>
</comment>
<evidence type="ECO:0000256" key="1">
    <source>
        <dbReference type="ARBA" id="ARBA00004377"/>
    </source>
</evidence>
<sequence>MKLLSRWIWRISKYTLGVGVLASLAIFLANYWVLATVQSKVYENIDKVTYSDVALVLGTSRSVNGVDENPFFTHRIAAAAELYFQGKVKHILVSGDNSSMHYNEPRDMRHALIKLGVPDSCITMDFAGLRTLDSVVRSNKIFQQKRITVVSQEFHNYRALFIANYYKIDAIAYNAHYPTQATLKTMLREYLARPKAILDLYLLNTQPKFLGDKITIGV</sequence>
<evidence type="ECO:0000256" key="5">
    <source>
        <dbReference type="ARBA" id="ARBA00022989"/>
    </source>
</evidence>
<feature type="domain" description="DUF218" evidence="8">
    <location>
        <begin position="52"/>
        <end position="192"/>
    </location>
</feature>
<dbReference type="PANTHER" id="PTHR30336:SF0">
    <property type="entry name" value="PROTEIN SANA"/>
    <property type="match status" value="1"/>
</dbReference>
<evidence type="ECO:0000256" key="4">
    <source>
        <dbReference type="ARBA" id="ARBA00022692"/>
    </source>
</evidence>